<keyword evidence="7" id="KW-0067">ATP-binding</keyword>
<evidence type="ECO:0000313" key="12">
    <source>
        <dbReference type="Proteomes" id="UP000318578"/>
    </source>
</evidence>
<dbReference type="InterPro" id="IPR005946">
    <property type="entry name" value="Rib-P_diPkinase"/>
</dbReference>
<dbReference type="EC" id="2.7.6.1" evidence="1"/>
<dbReference type="GO" id="GO:0009156">
    <property type="term" value="P:ribonucleoside monophosphate biosynthetic process"/>
    <property type="evidence" value="ECO:0007669"/>
    <property type="project" value="InterPro"/>
</dbReference>
<protein>
    <recommendedName>
        <fullName evidence="1">ribose-phosphate diphosphokinase</fullName>
        <ecNumber evidence="1">2.7.6.1</ecNumber>
    </recommendedName>
</protein>
<dbReference type="NCBIfam" id="NF002844">
    <property type="entry name" value="PRK03092.1"/>
    <property type="match status" value="1"/>
</dbReference>
<accession>A0A557ZZD1</accession>
<evidence type="ECO:0000256" key="3">
    <source>
        <dbReference type="ARBA" id="ARBA00022723"/>
    </source>
</evidence>
<dbReference type="GO" id="GO:0006164">
    <property type="term" value="P:purine nucleotide biosynthetic process"/>
    <property type="evidence" value="ECO:0007669"/>
    <property type="project" value="TreeGrafter"/>
</dbReference>
<keyword evidence="2 11" id="KW-0808">Transferase</keyword>
<dbReference type="SUPFAM" id="SSF53271">
    <property type="entry name" value="PRTase-like"/>
    <property type="match status" value="1"/>
</dbReference>
<proteinExistence type="predicted"/>
<dbReference type="GO" id="GO:0004749">
    <property type="term" value="F:ribose phosphate diphosphokinase activity"/>
    <property type="evidence" value="ECO:0007669"/>
    <property type="project" value="UniProtKB-EC"/>
</dbReference>
<dbReference type="InterPro" id="IPR029099">
    <property type="entry name" value="Pribosyltran_N"/>
</dbReference>
<evidence type="ECO:0000256" key="1">
    <source>
        <dbReference type="ARBA" id="ARBA00013247"/>
    </source>
</evidence>
<evidence type="ECO:0000256" key="5">
    <source>
        <dbReference type="ARBA" id="ARBA00022741"/>
    </source>
</evidence>
<gene>
    <name evidence="11" type="ORF">FNH06_31555</name>
</gene>
<sequence>MRAATPTPIATGVAPGNRLPGEVTKRLMFFAGGAHPALAQHIADELGASVTPQTAHTFANGETFVRFDKSVRGCDAFVLHTATAPLNTALMEQLIMIDALKRASAKRITVIWPFYPYARQDKKHRGREPISARLVTDLLTTAGAHRIITVDLHTPQAQGFFDGPVDHLLAQPLLAAHIRQRYEDATITVVAPDAGRVKLAETWADLLGGQPIAFIQHRKSLHAEHPDTGQLVGDVANRLCVVVDDMIDTATTMVGAARLLNAAGAAGVIAAATHGVLSSDATARLSSSGIREVVLTDTLPIPDDKHFTQLSVQSIAPLLTRAIDEVFSDGSVTSLFNAGN</sequence>
<evidence type="ECO:0000256" key="7">
    <source>
        <dbReference type="ARBA" id="ARBA00022840"/>
    </source>
</evidence>
<dbReference type="NCBIfam" id="TIGR01251">
    <property type="entry name" value="ribP_PPkin"/>
    <property type="match status" value="1"/>
</dbReference>
<comment type="caution">
    <text evidence="11">The sequence shown here is derived from an EMBL/GenBank/DDBJ whole genome shotgun (WGS) entry which is preliminary data.</text>
</comment>
<comment type="catalytic activity">
    <reaction evidence="9">
        <text>D-ribose 5-phosphate + ATP = 5-phospho-alpha-D-ribose 1-diphosphate + AMP + H(+)</text>
        <dbReference type="Rhea" id="RHEA:15609"/>
        <dbReference type="ChEBI" id="CHEBI:15378"/>
        <dbReference type="ChEBI" id="CHEBI:30616"/>
        <dbReference type="ChEBI" id="CHEBI:58017"/>
        <dbReference type="ChEBI" id="CHEBI:78346"/>
        <dbReference type="ChEBI" id="CHEBI:456215"/>
        <dbReference type="EC" id="2.7.6.1"/>
    </reaction>
</comment>
<dbReference type="PANTHER" id="PTHR10210">
    <property type="entry name" value="RIBOSE-PHOSPHATE DIPHOSPHOKINASE FAMILY MEMBER"/>
    <property type="match status" value="1"/>
</dbReference>
<dbReference type="FunFam" id="3.40.50.2020:FF:000007">
    <property type="entry name" value="Ribose-phosphate pyrophosphokinase"/>
    <property type="match status" value="1"/>
</dbReference>
<dbReference type="EMBL" id="VJZA01000080">
    <property type="protein sequence ID" value="TVT17369.1"/>
    <property type="molecule type" value="Genomic_DNA"/>
</dbReference>
<dbReference type="CDD" id="cd06223">
    <property type="entry name" value="PRTases_typeI"/>
    <property type="match status" value="1"/>
</dbReference>
<keyword evidence="5" id="KW-0547">Nucleotide-binding</keyword>
<organism evidence="11 12">
    <name type="scientific">Amycolatopsis acidiphila</name>
    <dbReference type="NCBI Taxonomy" id="715473"/>
    <lineage>
        <taxon>Bacteria</taxon>
        <taxon>Bacillati</taxon>
        <taxon>Actinomycetota</taxon>
        <taxon>Actinomycetes</taxon>
        <taxon>Pseudonocardiales</taxon>
        <taxon>Pseudonocardiaceae</taxon>
        <taxon>Amycolatopsis</taxon>
    </lineage>
</organism>
<dbReference type="PANTHER" id="PTHR10210:SF41">
    <property type="entry name" value="RIBOSE-PHOSPHATE PYROPHOSPHOKINASE 1, CHLOROPLASTIC"/>
    <property type="match status" value="1"/>
</dbReference>
<reference evidence="11 12" key="1">
    <citation type="submission" date="2019-07" db="EMBL/GenBank/DDBJ databases">
        <title>New species of Amycolatopsis and Streptomyces.</title>
        <authorList>
            <person name="Duangmal K."/>
            <person name="Teo W.F.A."/>
            <person name="Lipun K."/>
        </authorList>
    </citation>
    <scope>NUCLEOTIDE SEQUENCE [LARGE SCALE GENOMIC DNA]</scope>
    <source>
        <strain evidence="11 12">JCM 30562</strain>
    </source>
</reference>
<dbReference type="Proteomes" id="UP000318578">
    <property type="component" value="Unassembled WGS sequence"/>
</dbReference>
<keyword evidence="4" id="KW-0545">Nucleotide biosynthesis</keyword>
<dbReference type="GO" id="GO:0006015">
    <property type="term" value="P:5-phosphoribose 1-diphosphate biosynthetic process"/>
    <property type="evidence" value="ECO:0007669"/>
    <property type="project" value="TreeGrafter"/>
</dbReference>
<dbReference type="GO" id="GO:0005737">
    <property type="term" value="C:cytoplasm"/>
    <property type="evidence" value="ECO:0007669"/>
    <property type="project" value="TreeGrafter"/>
</dbReference>
<dbReference type="Gene3D" id="3.40.50.2020">
    <property type="match status" value="2"/>
</dbReference>
<name>A0A557ZZD1_9PSEU</name>
<dbReference type="GO" id="GO:0000287">
    <property type="term" value="F:magnesium ion binding"/>
    <property type="evidence" value="ECO:0007669"/>
    <property type="project" value="InterPro"/>
</dbReference>
<evidence type="ECO:0000256" key="2">
    <source>
        <dbReference type="ARBA" id="ARBA00022679"/>
    </source>
</evidence>
<dbReference type="NCBIfam" id="NF002320">
    <property type="entry name" value="PRK01259.1"/>
    <property type="match status" value="1"/>
</dbReference>
<feature type="domain" description="Ribose-phosphate pyrophosphokinase N-terminal" evidence="10">
    <location>
        <begin position="28"/>
        <end position="143"/>
    </location>
</feature>
<keyword evidence="3" id="KW-0479">Metal-binding</keyword>
<evidence type="ECO:0000256" key="9">
    <source>
        <dbReference type="ARBA" id="ARBA00049535"/>
    </source>
</evidence>
<keyword evidence="12" id="KW-1185">Reference proteome</keyword>
<dbReference type="GO" id="GO:0016301">
    <property type="term" value="F:kinase activity"/>
    <property type="evidence" value="ECO:0007669"/>
    <property type="project" value="UniProtKB-KW"/>
</dbReference>
<dbReference type="GO" id="GO:0002189">
    <property type="term" value="C:ribose phosphate diphosphokinase complex"/>
    <property type="evidence" value="ECO:0007669"/>
    <property type="project" value="TreeGrafter"/>
</dbReference>
<dbReference type="AlphaFoldDB" id="A0A557ZZD1"/>
<dbReference type="Pfam" id="PF13793">
    <property type="entry name" value="Pribosyltran_N"/>
    <property type="match status" value="1"/>
</dbReference>
<evidence type="ECO:0000256" key="4">
    <source>
        <dbReference type="ARBA" id="ARBA00022727"/>
    </source>
</evidence>
<dbReference type="SMART" id="SM01400">
    <property type="entry name" value="Pribosyltran_N"/>
    <property type="match status" value="1"/>
</dbReference>
<keyword evidence="6 11" id="KW-0418">Kinase</keyword>
<dbReference type="RefSeq" id="WP_144643589.1">
    <property type="nucleotide sequence ID" value="NZ_BNAX01000003.1"/>
</dbReference>
<dbReference type="GO" id="GO:0005524">
    <property type="term" value="F:ATP binding"/>
    <property type="evidence" value="ECO:0007669"/>
    <property type="project" value="UniProtKB-KW"/>
</dbReference>
<dbReference type="InterPro" id="IPR029057">
    <property type="entry name" value="PRTase-like"/>
</dbReference>
<evidence type="ECO:0000259" key="10">
    <source>
        <dbReference type="Pfam" id="PF13793"/>
    </source>
</evidence>
<evidence type="ECO:0000313" key="11">
    <source>
        <dbReference type="EMBL" id="TVT17369.1"/>
    </source>
</evidence>
<dbReference type="InterPro" id="IPR000836">
    <property type="entry name" value="PRTase_dom"/>
</dbReference>
<evidence type="ECO:0000256" key="6">
    <source>
        <dbReference type="ARBA" id="ARBA00022777"/>
    </source>
</evidence>
<dbReference type="PROSITE" id="PS00114">
    <property type="entry name" value="PRPP_SYNTHASE"/>
    <property type="match status" value="1"/>
</dbReference>
<dbReference type="Pfam" id="PF14572">
    <property type="entry name" value="Pribosyl_synth"/>
    <property type="match status" value="1"/>
</dbReference>
<dbReference type="InterPro" id="IPR000842">
    <property type="entry name" value="PRib_PP_synth_CS"/>
</dbReference>
<dbReference type="OrthoDB" id="3609380at2"/>
<keyword evidence="8" id="KW-0460">Magnesium</keyword>
<evidence type="ECO:0000256" key="8">
    <source>
        <dbReference type="ARBA" id="ARBA00022842"/>
    </source>
</evidence>